<comment type="similarity">
    <text evidence="2">Belongs to the ribonuclease N1/T1 family.</text>
</comment>
<dbReference type="PRINTS" id="PR00117">
    <property type="entry name" value="BARNASE"/>
</dbReference>
<evidence type="ECO:0000256" key="4">
    <source>
        <dbReference type="ARBA" id="ARBA00022525"/>
    </source>
</evidence>
<gene>
    <name evidence="8" type="ORF">bhn_I2262</name>
</gene>
<dbReference type="Pfam" id="PF12695">
    <property type="entry name" value="Abhydrolase_5"/>
    <property type="match status" value="1"/>
</dbReference>
<dbReference type="Pfam" id="PF00545">
    <property type="entry name" value="Ribonuclease"/>
    <property type="match status" value="1"/>
</dbReference>
<dbReference type="InterPro" id="IPR029059">
    <property type="entry name" value="AB_hydrolase_5"/>
</dbReference>
<keyword evidence="9" id="KW-1185">Reference proteome</keyword>
<keyword evidence="5" id="KW-0540">Nuclease</keyword>
<dbReference type="InterPro" id="IPR000026">
    <property type="entry name" value="N1-like"/>
</dbReference>
<dbReference type="SUPFAM" id="SSF53933">
    <property type="entry name" value="Microbial ribonucleases"/>
    <property type="match status" value="1"/>
</dbReference>
<reference evidence="9" key="1">
    <citation type="submission" date="2016-10" db="EMBL/GenBank/DDBJ databases">
        <title>The complete genome sequence of the rumen bacterium Butyrivibrio hungatei MB2003.</title>
        <authorList>
            <person name="Palevich N."/>
            <person name="Kelly W.J."/>
            <person name="Leahy S.C."/>
            <person name="Altermann E."/>
            <person name="Rakonjac J."/>
            <person name="Attwood G.T."/>
        </authorList>
    </citation>
    <scope>NUCLEOTIDE SEQUENCE [LARGE SCALE GENOMIC DNA]</scope>
    <source>
        <strain evidence="9">MB2003</strain>
    </source>
</reference>
<proteinExistence type="inferred from homology"/>
<evidence type="ECO:0000256" key="3">
    <source>
        <dbReference type="ARBA" id="ARBA00022214"/>
    </source>
</evidence>
<feature type="domain" description="Alpha/beta hydrolase fold-5" evidence="7">
    <location>
        <begin position="74"/>
        <end position="241"/>
    </location>
</feature>
<dbReference type="InterPro" id="IPR029058">
    <property type="entry name" value="AB_hydrolase_fold"/>
</dbReference>
<dbReference type="EMBL" id="CP017831">
    <property type="protein sequence ID" value="AOZ97295.1"/>
    <property type="molecule type" value="Genomic_DNA"/>
</dbReference>
<dbReference type="SUPFAM" id="SSF53474">
    <property type="entry name" value="alpha/beta-Hydrolases"/>
    <property type="match status" value="1"/>
</dbReference>
<dbReference type="KEGG" id="bhu:bhn_I2262"/>
<dbReference type="AlphaFoldDB" id="A0A1D9P549"/>
<dbReference type="GO" id="GO:0004521">
    <property type="term" value="F:RNA endonuclease activity"/>
    <property type="evidence" value="ECO:0007669"/>
    <property type="project" value="InterPro"/>
</dbReference>
<evidence type="ECO:0000256" key="6">
    <source>
        <dbReference type="ARBA" id="ARBA00022801"/>
    </source>
</evidence>
<dbReference type="GO" id="GO:0016787">
    <property type="term" value="F:hydrolase activity"/>
    <property type="evidence" value="ECO:0007669"/>
    <property type="project" value="UniProtKB-KW"/>
</dbReference>
<dbReference type="Gene3D" id="3.10.450.30">
    <property type="entry name" value="Microbial ribonucleases"/>
    <property type="match status" value="1"/>
</dbReference>
<accession>A0A1D9P549</accession>
<evidence type="ECO:0000256" key="5">
    <source>
        <dbReference type="ARBA" id="ARBA00022722"/>
    </source>
</evidence>
<evidence type="ECO:0000256" key="2">
    <source>
        <dbReference type="ARBA" id="ARBA00009006"/>
    </source>
</evidence>
<sequence length="377" mass="42453">MNKVRKHTRRIAIGFLVLILIAAVTFKVYTSNYYREDKYTIHAVEEDFQGKVDSFSDHNGTVFIPKDQEIKAVIVFYPGGKVEYSAYSGFMYELAGRGIVCILPRMPENLAFLRIDAADLITRGHTDEVAICEESDWYLAGHSLGGVAASSYIAEHAEEYKGLILCASYPASDLSDLDLSLLSLYGTEDKVLNFDKYENSKTLWPEDSTEYAIEGGNHSYFGSYGLQAGDGRPTITNREQMQKAADIIVEWIEKSDVDLPDSNIAEDGIYDSKEDVASYLQTYGRLPSNYITKKEAKKLGWTGGSLEEYAPGMSIGGDYFGNYEGRLPEDKTYHECDIDTRGQKSRGSKRIVYSDDGYIYYTEDHYETFELLYMPVG</sequence>
<evidence type="ECO:0000259" key="7">
    <source>
        <dbReference type="Pfam" id="PF12695"/>
    </source>
</evidence>
<evidence type="ECO:0000256" key="1">
    <source>
        <dbReference type="ARBA" id="ARBA00004613"/>
    </source>
</evidence>
<protein>
    <recommendedName>
        <fullName evidence="3">Ribonuclease</fullName>
    </recommendedName>
</protein>
<name>A0A1D9P549_9FIRM</name>
<dbReference type="InterPro" id="IPR001887">
    <property type="entry name" value="Barnase"/>
</dbReference>
<dbReference type="InterPro" id="IPR016191">
    <property type="entry name" value="Ribonuclease/ribotoxin"/>
</dbReference>
<evidence type="ECO:0000313" key="8">
    <source>
        <dbReference type="EMBL" id="AOZ97295.1"/>
    </source>
</evidence>
<evidence type="ECO:0000313" key="9">
    <source>
        <dbReference type="Proteomes" id="UP000179284"/>
    </source>
</evidence>
<keyword evidence="4" id="KW-0964">Secreted</keyword>
<dbReference type="Gene3D" id="3.40.50.1820">
    <property type="entry name" value="alpha/beta hydrolase"/>
    <property type="match status" value="1"/>
</dbReference>
<dbReference type="GO" id="GO:0005576">
    <property type="term" value="C:extracellular region"/>
    <property type="evidence" value="ECO:0007669"/>
    <property type="project" value="UniProtKB-SubCell"/>
</dbReference>
<organism evidence="8 9">
    <name type="scientific">Butyrivibrio hungatei</name>
    <dbReference type="NCBI Taxonomy" id="185008"/>
    <lineage>
        <taxon>Bacteria</taxon>
        <taxon>Bacillati</taxon>
        <taxon>Bacillota</taxon>
        <taxon>Clostridia</taxon>
        <taxon>Lachnospirales</taxon>
        <taxon>Lachnospiraceae</taxon>
        <taxon>Butyrivibrio</taxon>
    </lineage>
</organism>
<dbReference type="Proteomes" id="UP000179284">
    <property type="component" value="Chromosome I"/>
</dbReference>
<comment type="subcellular location">
    <subcellularLocation>
        <location evidence="1">Secreted</location>
    </subcellularLocation>
</comment>
<dbReference type="RefSeq" id="WP_083385974.1">
    <property type="nucleotide sequence ID" value="NZ_CP017831.1"/>
</dbReference>
<dbReference type="GO" id="GO:0003723">
    <property type="term" value="F:RNA binding"/>
    <property type="evidence" value="ECO:0007669"/>
    <property type="project" value="InterPro"/>
</dbReference>
<keyword evidence="6" id="KW-0378">Hydrolase</keyword>